<dbReference type="RefSeq" id="WP_203947238.1">
    <property type="nucleotide sequence ID" value="NZ_BOOR01000045.1"/>
</dbReference>
<keyword evidence="2" id="KW-0238">DNA-binding</keyword>
<dbReference type="GO" id="GO:0003677">
    <property type="term" value="F:DNA binding"/>
    <property type="evidence" value="ECO:0007669"/>
    <property type="project" value="UniProtKB-KW"/>
</dbReference>
<dbReference type="EMBL" id="BOOR01000045">
    <property type="protein sequence ID" value="GII57107.1"/>
    <property type="molecule type" value="Genomic_DNA"/>
</dbReference>
<dbReference type="Pfam" id="PF01638">
    <property type="entry name" value="HxlR"/>
    <property type="match status" value="1"/>
</dbReference>
<evidence type="ECO:0000313" key="5">
    <source>
        <dbReference type="EMBL" id="GII57107.1"/>
    </source>
</evidence>
<dbReference type="PANTHER" id="PTHR33204">
    <property type="entry name" value="TRANSCRIPTIONAL REGULATOR, MARR FAMILY"/>
    <property type="match status" value="1"/>
</dbReference>
<accession>A0A8J3V490</accession>
<dbReference type="Gene3D" id="1.10.10.10">
    <property type="entry name" value="Winged helix-like DNA-binding domain superfamily/Winged helix DNA-binding domain"/>
    <property type="match status" value="1"/>
</dbReference>
<proteinExistence type="predicted"/>
<protein>
    <submittedName>
        <fullName evidence="5">HxlR family transcriptional regulator</fullName>
    </submittedName>
</protein>
<dbReference type="AlphaFoldDB" id="A0A8J3V490"/>
<dbReference type="PANTHER" id="PTHR33204:SF18">
    <property type="entry name" value="TRANSCRIPTIONAL REGULATORY PROTEIN"/>
    <property type="match status" value="1"/>
</dbReference>
<reference evidence="5" key="1">
    <citation type="submission" date="2021-01" db="EMBL/GenBank/DDBJ databases">
        <title>Whole genome shotgun sequence of Planotetraspora thailandica NBRC 104271.</title>
        <authorList>
            <person name="Komaki H."/>
            <person name="Tamura T."/>
        </authorList>
    </citation>
    <scope>NUCLEOTIDE SEQUENCE</scope>
    <source>
        <strain evidence="5">NBRC 104271</strain>
    </source>
</reference>
<evidence type="ECO:0000256" key="3">
    <source>
        <dbReference type="ARBA" id="ARBA00023163"/>
    </source>
</evidence>
<sequence length="171" mass="18839">MTARPRGKATGPCPIGRAVGVIGERWTLLILRNATLGTTRFEAFRSELGIADNILSDRLARMVEAGLLARVPYTEGRRVRHEYRLTDAGAGVLPVLHALAAWGEEHTRAGESSPSMRVVHRPCGHATGPGGPRATCDHCGQPIRRDDELWVRPWRSPDPIPLAQPFPWKSR</sequence>
<dbReference type="SUPFAM" id="SSF46785">
    <property type="entry name" value="Winged helix' DNA-binding domain"/>
    <property type="match status" value="1"/>
</dbReference>
<evidence type="ECO:0000313" key="6">
    <source>
        <dbReference type="Proteomes" id="UP000605992"/>
    </source>
</evidence>
<evidence type="ECO:0000256" key="2">
    <source>
        <dbReference type="ARBA" id="ARBA00023125"/>
    </source>
</evidence>
<evidence type="ECO:0000259" key="4">
    <source>
        <dbReference type="PROSITE" id="PS51118"/>
    </source>
</evidence>
<dbReference type="InterPro" id="IPR036390">
    <property type="entry name" value="WH_DNA-bd_sf"/>
</dbReference>
<gene>
    <name evidence="5" type="ORF">Pth03_54960</name>
</gene>
<name>A0A8J3V490_9ACTN</name>
<keyword evidence="1" id="KW-0805">Transcription regulation</keyword>
<dbReference type="InterPro" id="IPR002577">
    <property type="entry name" value="HTH_HxlR"/>
</dbReference>
<dbReference type="Proteomes" id="UP000605992">
    <property type="component" value="Unassembled WGS sequence"/>
</dbReference>
<dbReference type="InterPro" id="IPR036388">
    <property type="entry name" value="WH-like_DNA-bd_sf"/>
</dbReference>
<comment type="caution">
    <text evidence="5">The sequence shown here is derived from an EMBL/GenBank/DDBJ whole genome shotgun (WGS) entry which is preliminary data.</text>
</comment>
<keyword evidence="3" id="KW-0804">Transcription</keyword>
<feature type="domain" description="HTH hxlR-type" evidence="4">
    <location>
        <begin position="13"/>
        <end position="111"/>
    </location>
</feature>
<evidence type="ECO:0000256" key="1">
    <source>
        <dbReference type="ARBA" id="ARBA00023015"/>
    </source>
</evidence>
<keyword evidence="6" id="KW-1185">Reference proteome</keyword>
<dbReference type="PROSITE" id="PS51118">
    <property type="entry name" value="HTH_HXLR"/>
    <property type="match status" value="1"/>
</dbReference>
<organism evidence="5 6">
    <name type="scientific">Planotetraspora thailandica</name>
    <dbReference type="NCBI Taxonomy" id="487172"/>
    <lineage>
        <taxon>Bacteria</taxon>
        <taxon>Bacillati</taxon>
        <taxon>Actinomycetota</taxon>
        <taxon>Actinomycetes</taxon>
        <taxon>Streptosporangiales</taxon>
        <taxon>Streptosporangiaceae</taxon>
        <taxon>Planotetraspora</taxon>
    </lineage>
</organism>